<feature type="domain" description="HTH lysR-type" evidence="5">
    <location>
        <begin position="1"/>
        <end position="65"/>
    </location>
</feature>
<evidence type="ECO:0000313" key="7">
    <source>
        <dbReference type="Proteomes" id="UP000182987"/>
    </source>
</evidence>
<dbReference type="GO" id="GO:0003677">
    <property type="term" value="F:DNA binding"/>
    <property type="evidence" value="ECO:0007669"/>
    <property type="project" value="UniProtKB-KW"/>
</dbReference>
<evidence type="ECO:0000256" key="3">
    <source>
        <dbReference type="ARBA" id="ARBA00023125"/>
    </source>
</evidence>
<evidence type="ECO:0000313" key="6">
    <source>
        <dbReference type="EMBL" id="APG05602.1"/>
    </source>
</evidence>
<dbReference type="InterPro" id="IPR036390">
    <property type="entry name" value="WH_DNA-bd_sf"/>
</dbReference>
<evidence type="ECO:0000256" key="4">
    <source>
        <dbReference type="ARBA" id="ARBA00023163"/>
    </source>
</evidence>
<keyword evidence="7" id="KW-1185">Reference proteome</keyword>
<dbReference type="PANTHER" id="PTHR30118">
    <property type="entry name" value="HTH-TYPE TRANSCRIPTIONAL REGULATOR LEUO-RELATED"/>
    <property type="match status" value="1"/>
</dbReference>
<keyword evidence="3" id="KW-0238">DNA-binding</keyword>
<name>A0A1L3EX48_9GAMM</name>
<dbReference type="InterPro" id="IPR036388">
    <property type="entry name" value="WH-like_DNA-bd_sf"/>
</dbReference>
<evidence type="ECO:0000256" key="1">
    <source>
        <dbReference type="ARBA" id="ARBA00009437"/>
    </source>
</evidence>
<dbReference type="SUPFAM" id="SSF46785">
    <property type="entry name" value="Winged helix' DNA-binding domain"/>
    <property type="match status" value="1"/>
</dbReference>
<evidence type="ECO:0000259" key="5">
    <source>
        <dbReference type="PROSITE" id="PS50931"/>
    </source>
</evidence>
<reference evidence="7" key="1">
    <citation type="submission" date="2016-09" db="EMBL/GenBank/DDBJ databases">
        <authorList>
            <person name="Lysoe E."/>
        </authorList>
    </citation>
    <scope>NUCLEOTIDE SEQUENCE [LARGE SCALE GENOMIC DNA]</scope>
    <source>
        <strain evidence="7">LJ96T</strain>
    </source>
</reference>
<dbReference type="OrthoDB" id="8557381at2"/>
<dbReference type="PROSITE" id="PS50931">
    <property type="entry name" value="HTH_LYSR"/>
    <property type="match status" value="1"/>
</dbReference>
<dbReference type="Gene3D" id="3.40.190.10">
    <property type="entry name" value="Periplasmic binding protein-like II"/>
    <property type="match status" value="2"/>
</dbReference>
<proteinExistence type="inferred from homology"/>
<dbReference type="InterPro" id="IPR000847">
    <property type="entry name" value="LysR_HTH_N"/>
</dbReference>
<organism evidence="6 7">
    <name type="scientific">Luteibacter rhizovicinus DSM 16549</name>
    <dbReference type="NCBI Taxonomy" id="1440763"/>
    <lineage>
        <taxon>Bacteria</taxon>
        <taxon>Pseudomonadati</taxon>
        <taxon>Pseudomonadota</taxon>
        <taxon>Gammaproteobacteria</taxon>
        <taxon>Lysobacterales</taxon>
        <taxon>Rhodanobacteraceae</taxon>
        <taxon>Luteibacter</taxon>
    </lineage>
</organism>
<protein>
    <recommendedName>
        <fullName evidence="5">HTH lysR-type domain-containing protein</fullName>
    </recommendedName>
</protein>
<dbReference type="SUPFAM" id="SSF53850">
    <property type="entry name" value="Periplasmic binding protein-like II"/>
    <property type="match status" value="1"/>
</dbReference>
<dbReference type="InterPro" id="IPR037402">
    <property type="entry name" value="YidZ_PBP2"/>
</dbReference>
<comment type="similarity">
    <text evidence="1">Belongs to the LysR transcriptional regulatory family.</text>
</comment>
<dbReference type="GO" id="GO:0003700">
    <property type="term" value="F:DNA-binding transcription factor activity"/>
    <property type="evidence" value="ECO:0007669"/>
    <property type="project" value="InterPro"/>
</dbReference>
<dbReference type="Proteomes" id="UP000182987">
    <property type="component" value="Chromosome"/>
</dbReference>
<keyword evidence="4" id="KW-0804">Transcription</keyword>
<dbReference type="EMBL" id="CP017480">
    <property type="protein sequence ID" value="APG05602.1"/>
    <property type="molecule type" value="Genomic_DNA"/>
</dbReference>
<dbReference type="RefSeq" id="WP_052767188.1">
    <property type="nucleotide sequence ID" value="NZ_CP017480.1"/>
</dbReference>
<dbReference type="Pfam" id="PF03466">
    <property type="entry name" value="LysR_substrate"/>
    <property type="match status" value="1"/>
</dbReference>
<sequence>MNLKPSDLPLLVSLDMLLEERNVTRAASRLHVSQPALSAQLVRLRRLFKDPLLIPSETGRGMVPTPKAQEMAVSLRDALAQLGTLADPVDSFDPARDAAMFCVGGSFSAISTFANPLIRSFQAQENRQLRLAFRSGSEDADVLAQFENGEIDMLLVPNEQVPPSLKTKQLLADEFVMLQRIGHPRGNYDLTIDEYCSLGHLIVSSSGRMEGLMDVRLKELNRTRDVLVSAPYGDTIGSLLTTTDLVCTLPQSMIQAVGPGVEAFALPFGQPNMSLAMAWHSRLDKQPAHRWLRDELVRISGRLRPPRYTHSPVFPFPLLDLTPDGYH</sequence>
<dbReference type="KEGG" id="lrz:BJI69_17960"/>
<gene>
    <name evidence="6" type="ORF">BJI69_17960</name>
</gene>
<accession>A0A1L3EX48</accession>
<dbReference type="CDD" id="cd08417">
    <property type="entry name" value="PBP2_Nitroaromatics_like"/>
    <property type="match status" value="1"/>
</dbReference>
<keyword evidence="2" id="KW-0805">Transcription regulation</keyword>
<dbReference type="AlphaFoldDB" id="A0A1L3EX48"/>
<dbReference type="Gene3D" id="1.10.10.10">
    <property type="entry name" value="Winged helix-like DNA-binding domain superfamily/Winged helix DNA-binding domain"/>
    <property type="match status" value="1"/>
</dbReference>
<dbReference type="InterPro" id="IPR050389">
    <property type="entry name" value="LysR-type_TF"/>
</dbReference>
<dbReference type="PRINTS" id="PR00039">
    <property type="entry name" value="HTHLYSR"/>
</dbReference>
<dbReference type="InterPro" id="IPR005119">
    <property type="entry name" value="LysR_subst-bd"/>
</dbReference>
<evidence type="ECO:0000256" key="2">
    <source>
        <dbReference type="ARBA" id="ARBA00023015"/>
    </source>
</evidence>
<dbReference type="Pfam" id="PF00126">
    <property type="entry name" value="HTH_1"/>
    <property type="match status" value="1"/>
</dbReference>
<dbReference type="PANTHER" id="PTHR30118:SF15">
    <property type="entry name" value="TRANSCRIPTIONAL REGULATORY PROTEIN"/>
    <property type="match status" value="1"/>
</dbReference>